<feature type="domain" description="SLH" evidence="2">
    <location>
        <begin position="353"/>
        <end position="416"/>
    </location>
</feature>
<evidence type="ECO:0000313" key="4">
    <source>
        <dbReference type="Proteomes" id="UP000642094"/>
    </source>
</evidence>
<dbReference type="SUPFAM" id="SSF51126">
    <property type="entry name" value="Pectin lyase-like"/>
    <property type="match status" value="1"/>
</dbReference>
<dbReference type="InterPro" id="IPR001119">
    <property type="entry name" value="SLH_dom"/>
</dbReference>
<dbReference type="NCBIfam" id="TIGR03804">
    <property type="entry name" value="para_beta_helix"/>
    <property type="match status" value="1"/>
</dbReference>
<dbReference type="Pfam" id="PF00395">
    <property type="entry name" value="SLH"/>
    <property type="match status" value="3"/>
</dbReference>
<evidence type="ECO:0000259" key="2">
    <source>
        <dbReference type="PROSITE" id="PS51272"/>
    </source>
</evidence>
<feature type="signal peptide" evidence="1">
    <location>
        <begin position="1"/>
        <end position="30"/>
    </location>
</feature>
<accession>A0ABR8A0I0</accession>
<feature type="domain" description="SLH" evidence="2">
    <location>
        <begin position="417"/>
        <end position="476"/>
    </location>
</feature>
<evidence type="ECO:0000313" key="3">
    <source>
        <dbReference type="EMBL" id="MBD2189682.1"/>
    </source>
</evidence>
<dbReference type="Proteomes" id="UP000642094">
    <property type="component" value="Unassembled WGS sequence"/>
</dbReference>
<dbReference type="InterPro" id="IPR051465">
    <property type="entry name" value="Cell_Envelope_Struct_Comp"/>
</dbReference>
<gene>
    <name evidence="3" type="ORF">H6F41_16240</name>
</gene>
<keyword evidence="1" id="KW-0732">Signal</keyword>
<proteinExistence type="predicted"/>
<name>A0ABR8A0I0_9CYAN</name>
<dbReference type="Gene3D" id="2.160.20.10">
    <property type="entry name" value="Single-stranded right-handed beta-helix, Pectin lyase-like"/>
    <property type="match status" value="1"/>
</dbReference>
<dbReference type="InterPro" id="IPR022441">
    <property type="entry name" value="Para_beta_helix_rpt-2"/>
</dbReference>
<comment type="caution">
    <text evidence="3">The sequence shown here is derived from an EMBL/GenBank/DDBJ whole genome shotgun (WGS) entry which is preliminary data.</text>
</comment>
<dbReference type="SMART" id="SM00710">
    <property type="entry name" value="PbH1"/>
    <property type="match status" value="6"/>
</dbReference>
<organism evidence="3 4">
    <name type="scientific">Pseudanabaena mucicola FACHB-723</name>
    <dbReference type="NCBI Taxonomy" id="2692860"/>
    <lineage>
        <taxon>Bacteria</taxon>
        <taxon>Bacillati</taxon>
        <taxon>Cyanobacteriota</taxon>
        <taxon>Cyanophyceae</taxon>
        <taxon>Pseudanabaenales</taxon>
        <taxon>Pseudanabaenaceae</taxon>
        <taxon>Pseudanabaena</taxon>
    </lineage>
</organism>
<reference evidence="3 4" key="1">
    <citation type="journal article" date="2020" name="ISME J.">
        <title>Comparative genomics reveals insights into cyanobacterial evolution and habitat adaptation.</title>
        <authorList>
            <person name="Chen M.Y."/>
            <person name="Teng W.K."/>
            <person name="Zhao L."/>
            <person name="Hu C.X."/>
            <person name="Zhou Y.K."/>
            <person name="Han B.P."/>
            <person name="Song L.R."/>
            <person name="Shu W.S."/>
        </authorList>
    </citation>
    <scope>NUCLEOTIDE SEQUENCE [LARGE SCALE GENOMIC DNA]</scope>
    <source>
        <strain evidence="3 4">FACHB-723</strain>
    </source>
</reference>
<dbReference type="InterPro" id="IPR011459">
    <property type="entry name" value="DUF1565"/>
</dbReference>
<feature type="domain" description="SLH" evidence="2">
    <location>
        <begin position="478"/>
        <end position="542"/>
    </location>
</feature>
<dbReference type="InterPro" id="IPR011050">
    <property type="entry name" value="Pectin_lyase_fold/virulence"/>
</dbReference>
<dbReference type="PROSITE" id="PS51272">
    <property type="entry name" value="SLH"/>
    <property type="match status" value="3"/>
</dbReference>
<sequence>MSFLQTSLRLTFFFVLGASQITLSTLPAIAQNTKLADANSLQIAQANKIIYVSPNGTDTNSGGGADQPLRSLTAALTKQIQSGAIIQLAPGIYSAETGEKFPIVIPSGVTVRGSVANLGEETIISGGGVFVSPTFARQNIAVIAGTDSRIEGVTITNSNPRGYALWVESAQNVTITNNTFANSTHDGVFLTGETSANVINNIFTRNGANGLSALGTSTGKIQSNTFDDTGFGIAIGQKSQVAILANRITNNRGGIIVSNVSTPSLRGNLIANNKENGLTILKDRSGQPTVDLGTEASLGLNIFQDNKQSEVNNASGVKVIAIGNQIDPKRTQGSIEIVQPSSRLTPPTTPAIANVTFSDVPADYWAQTFIKELAKKEIIKGFPDGSFRPNAPVTRAQFAAMLSQAMNKPAIRGNTKFTDVASTYWANNAIQKSYTLGFVSGYPDKTFRPDLNIPRVQILVALANGFNYNPSQPVENTLQKYSDAVTIPNYARNSVAAATENRMVVNHPNVKLLNPNQTATRAEVAALIYQALVRSGQIPATPSPYIVN</sequence>
<dbReference type="EMBL" id="JACJQB010000048">
    <property type="protein sequence ID" value="MBD2189682.1"/>
    <property type="molecule type" value="Genomic_DNA"/>
</dbReference>
<dbReference type="RefSeq" id="WP_190404505.1">
    <property type="nucleotide sequence ID" value="NZ_JACJQB010000048.1"/>
</dbReference>
<feature type="chain" id="PRO_5046304580" evidence="1">
    <location>
        <begin position="31"/>
        <end position="548"/>
    </location>
</feature>
<dbReference type="InterPro" id="IPR006626">
    <property type="entry name" value="PbH1"/>
</dbReference>
<dbReference type="PANTHER" id="PTHR43308">
    <property type="entry name" value="OUTER MEMBRANE PROTEIN ALPHA-RELATED"/>
    <property type="match status" value="1"/>
</dbReference>
<protein>
    <submittedName>
        <fullName evidence="3">DUF1565 domain-containing protein</fullName>
    </submittedName>
</protein>
<dbReference type="InterPro" id="IPR012334">
    <property type="entry name" value="Pectin_lyas_fold"/>
</dbReference>
<dbReference type="Pfam" id="PF07602">
    <property type="entry name" value="DUF1565"/>
    <property type="match status" value="1"/>
</dbReference>
<keyword evidence="4" id="KW-1185">Reference proteome</keyword>
<evidence type="ECO:0000256" key="1">
    <source>
        <dbReference type="SAM" id="SignalP"/>
    </source>
</evidence>
<dbReference type="PANTHER" id="PTHR43308:SF5">
    <property type="entry name" value="S-LAYER PROTEIN _ PEPTIDOGLYCAN ENDO-BETA-N-ACETYLGLUCOSAMINIDASE"/>
    <property type="match status" value="1"/>
</dbReference>